<dbReference type="SUPFAM" id="SSF50978">
    <property type="entry name" value="WD40 repeat-like"/>
    <property type="match status" value="1"/>
</dbReference>
<feature type="region of interest" description="Disordered" evidence="2">
    <location>
        <begin position="1"/>
        <end position="25"/>
    </location>
</feature>
<dbReference type="Gene3D" id="2.130.10.10">
    <property type="entry name" value="YVTN repeat-like/Quinoprotein amine dehydrogenase"/>
    <property type="match status" value="1"/>
</dbReference>
<feature type="region of interest" description="Disordered" evidence="2">
    <location>
        <begin position="192"/>
        <end position="288"/>
    </location>
</feature>
<dbReference type="InterPro" id="IPR015943">
    <property type="entry name" value="WD40/YVTN_repeat-like_dom_sf"/>
</dbReference>
<proteinExistence type="predicted"/>
<feature type="compositionally biased region" description="Polar residues" evidence="2">
    <location>
        <begin position="208"/>
        <end position="217"/>
    </location>
</feature>
<evidence type="ECO:0000313" key="5">
    <source>
        <dbReference type="Proteomes" id="UP000602510"/>
    </source>
</evidence>
<organism evidence="3 5">
    <name type="scientific">Phytophthora infestans</name>
    <name type="common">Potato late blight agent</name>
    <name type="synonym">Botrytis infestans</name>
    <dbReference type="NCBI Taxonomy" id="4787"/>
    <lineage>
        <taxon>Eukaryota</taxon>
        <taxon>Sar</taxon>
        <taxon>Stramenopiles</taxon>
        <taxon>Oomycota</taxon>
        <taxon>Peronosporomycetes</taxon>
        <taxon>Peronosporales</taxon>
        <taxon>Peronosporaceae</taxon>
        <taxon>Phytophthora</taxon>
    </lineage>
</organism>
<keyword evidence="1" id="KW-0175">Coiled coil</keyword>
<dbReference type="EMBL" id="WSZM01000603">
    <property type="protein sequence ID" value="KAF4031116.1"/>
    <property type="molecule type" value="Genomic_DNA"/>
</dbReference>
<evidence type="ECO:0000313" key="4">
    <source>
        <dbReference type="EMBL" id="KAF4137789.1"/>
    </source>
</evidence>
<name>A0A833WLM1_PHYIN</name>
<comment type="caution">
    <text evidence="3">The sequence shown here is derived from an EMBL/GenBank/DDBJ whole genome shotgun (WGS) entry which is preliminary data.</text>
</comment>
<reference evidence="3" key="1">
    <citation type="submission" date="2020-04" db="EMBL/GenBank/DDBJ databases">
        <title>Hybrid Assembly of Korean Phytophthora infestans isolates.</title>
        <authorList>
            <person name="Prokchorchik M."/>
            <person name="Lee Y."/>
            <person name="Seo J."/>
            <person name="Cho J.-H."/>
            <person name="Park Y.-E."/>
            <person name="Jang D.-C."/>
            <person name="Im J.-S."/>
            <person name="Choi J.-G."/>
            <person name="Park H.-J."/>
            <person name="Lee G.-B."/>
            <person name="Lee Y.-G."/>
            <person name="Hong S.-Y."/>
            <person name="Cho K."/>
            <person name="Sohn K.H."/>
        </authorList>
    </citation>
    <scope>NUCLEOTIDE SEQUENCE</scope>
    <source>
        <strain evidence="3">KR_1_A1</strain>
        <strain evidence="4">KR_2_A2</strain>
    </source>
</reference>
<feature type="compositionally biased region" description="Polar residues" evidence="2">
    <location>
        <begin position="262"/>
        <end position="288"/>
    </location>
</feature>
<dbReference type="EMBL" id="JAACNO010001750">
    <property type="protein sequence ID" value="KAF4137789.1"/>
    <property type="molecule type" value="Genomic_DNA"/>
</dbReference>
<evidence type="ECO:0000256" key="1">
    <source>
        <dbReference type="SAM" id="Coils"/>
    </source>
</evidence>
<accession>A0A833WLM1</accession>
<evidence type="ECO:0000256" key="2">
    <source>
        <dbReference type="SAM" id="MobiDB-lite"/>
    </source>
</evidence>
<feature type="coiled-coil region" evidence="1">
    <location>
        <begin position="298"/>
        <end position="403"/>
    </location>
</feature>
<dbReference type="Proteomes" id="UP000704712">
    <property type="component" value="Unassembled WGS sequence"/>
</dbReference>
<dbReference type="AlphaFoldDB" id="A0A833WLM1"/>
<keyword evidence="5" id="KW-1185">Reference proteome</keyword>
<feature type="compositionally biased region" description="Low complexity" evidence="2">
    <location>
        <begin position="224"/>
        <end position="235"/>
    </location>
</feature>
<sequence length="1038" mass="116351">MTTNPRAASSTSRRVQRPSTAAVDSNNWATAATPFAALLPPDTVVPITSRKSVTTAVLTSAISKEKHKEFDREMAICERKHAKAMDKMATRIYQTKRFGDERTESARSQRTREKKTLKDQIYLPVLCQTRSNELRYLSPRVAKLLHPSAGQQEPRQAAINSVAIPDSLAGMKLLSSQFDELRANLEISSKANKTKEKLRYPRTKRTRCQTSRVTGHATTEDTDSSSSSIETLLLRTLERPPAGPDGYQADHDENSSDEMDTESLQSRSANNSESDPYSTHTKVTMNRNQKPASAFKFYQKLVQDFDSLEREMESHQEEQQQLEAQLERARAKVQTSRAEDQQTQRLQWERERDNRVDILVQQRIALDNLRAQSEELEAQELRLQAEIEVLREKQQEVSETEARRIRRLVHERTTLLEDELTKGKLDLEYITQVVSSSHRHEEKQDNHDDTASSVNNLVHDALQRRRREFEIAQAKLQARMKIFQLEKEESAKKAKQLQVTKKRALQILSQNQQLAIKHFFDTPFNEDKKASSPSLDFGEILQSLSQSEQIEAVNSERNSGLHDFAEFLRQARGNVERGSKRIEEIQRSLESRKIEALALGIAVPGTISTGYDGYSPRQYETLSDNGELLICGTTEGELVLWDLLPNQPIITRVWSPPKAQRSRITRVVLSPDSQLVIAFFRRKAIAVFANNPTVNTNKKPSKLELITQILATDALAELSNKDSILNAELSCGSFFASSTGMATNNTSILCGASTGDLLKVNLNPQQAKVQAAFKSAGSAGGNSLNTNTIGREFFRGHRRAVLYVSCIHRESKILKSTEILSVDQDGIVCVWEYNALKVTSFGRFEPARRLRLELACAGLDLFSSPVMSNAPKQNPSRFIPPDQVQGEILQVALTPDHTRLVSMVFYADPTKKEVAGTLRFLQLLTSFMQLDAVQISTSFAAGHGAPRFALTSNCLLLLANNVVRVFTLRTGQEAREAITLSPGRQLVFNHISCSSSSKQTTSESRSNTTITFAVSGDAHSRLLVHSFTALNPQENENT</sequence>
<dbReference type="Proteomes" id="UP000602510">
    <property type="component" value="Unassembled WGS sequence"/>
</dbReference>
<evidence type="ECO:0000313" key="3">
    <source>
        <dbReference type="EMBL" id="KAF4031116.1"/>
    </source>
</evidence>
<gene>
    <name evidence="3" type="ORF">GN244_ATG16988</name>
    <name evidence="4" type="ORF">GN958_ATG13072</name>
</gene>
<dbReference type="InterPro" id="IPR036322">
    <property type="entry name" value="WD40_repeat_dom_sf"/>
</dbReference>
<protein>
    <submittedName>
        <fullName evidence="3">Uncharacterized protein</fullName>
    </submittedName>
</protein>